<dbReference type="STRING" id="98403.A0A151GBS1"/>
<keyword evidence="8" id="KW-0418">Kinase</keyword>
<dbReference type="Pfam" id="PF08311">
    <property type="entry name" value="Mad3_BUB1_I"/>
    <property type="match status" value="1"/>
</dbReference>
<dbReference type="Gene3D" id="1.10.510.10">
    <property type="entry name" value="Transferase(Phosphotransferase) domain 1"/>
    <property type="match status" value="1"/>
</dbReference>
<evidence type="ECO:0000259" key="7">
    <source>
        <dbReference type="PROSITE" id="PS51489"/>
    </source>
</evidence>
<dbReference type="RefSeq" id="XP_040653855.1">
    <property type="nucleotide sequence ID" value="XM_040803751.1"/>
</dbReference>
<keyword evidence="8" id="KW-0808">Transferase</keyword>
<dbReference type="GO" id="GO:0005634">
    <property type="term" value="C:nucleus"/>
    <property type="evidence" value="ECO:0007669"/>
    <property type="project" value="TreeGrafter"/>
</dbReference>
<dbReference type="SMART" id="SM00777">
    <property type="entry name" value="Mad3_BUB1_I"/>
    <property type="match status" value="1"/>
</dbReference>
<dbReference type="PANTHER" id="PTHR14030:SF4">
    <property type="entry name" value="BUB1 KINASE, ISOFORM A-RELATED"/>
    <property type="match status" value="1"/>
</dbReference>
<feature type="region of interest" description="Disordered" evidence="5">
    <location>
        <begin position="268"/>
        <end position="299"/>
    </location>
</feature>
<evidence type="ECO:0000313" key="8">
    <source>
        <dbReference type="EMBL" id="KYK54503.1"/>
    </source>
</evidence>
<feature type="domain" description="BUB1 N-terminal" evidence="7">
    <location>
        <begin position="63"/>
        <end position="247"/>
    </location>
</feature>
<comment type="caution">
    <text evidence="8">The sequence shown here is derived from an EMBL/GenBank/DDBJ whole genome shotgun (WGS) entry which is preliminary data.</text>
</comment>
<evidence type="ECO:0000256" key="1">
    <source>
        <dbReference type="ARBA" id="ARBA00004629"/>
    </source>
</evidence>
<dbReference type="InterPro" id="IPR000719">
    <property type="entry name" value="Prot_kinase_dom"/>
</dbReference>
<protein>
    <submittedName>
        <fullName evidence="8">Checkpoint protein kinase</fullName>
    </submittedName>
</protein>
<dbReference type="PANTHER" id="PTHR14030">
    <property type="entry name" value="MITOTIC CHECKPOINT SERINE/THREONINE-PROTEIN KINASE BUB1"/>
    <property type="match status" value="1"/>
</dbReference>
<dbReference type="InterPro" id="IPR015661">
    <property type="entry name" value="Bub1/Mad3"/>
</dbReference>
<dbReference type="SMART" id="SM00220">
    <property type="entry name" value="S_TKc"/>
    <property type="match status" value="1"/>
</dbReference>
<dbReference type="FunCoup" id="A0A151GBS1">
    <property type="interactions" value="424"/>
</dbReference>
<dbReference type="AlphaFoldDB" id="A0A151GBS1"/>
<reference evidence="8 9" key="1">
    <citation type="journal article" date="2016" name="Sci. Rep.">
        <title>Insights into Adaptations to a Near-Obligate Nematode Endoparasitic Lifestyle from the Finished Genome of Drechmeria coniospora.</title>
        <authorList>
            <person name="Zhang L."/>
            <person name="Zhou Z."/>
            <person name="Guo Q."/>
            <person name="Fokkens L."/>
            <person name="Miskei M."/>
            <person name="Pocsi I."/>
            <person name="Zhang W."/>
            <person name="Chen M."/>
            <person name="Wang L."/>
            <person name="Sun Y."/>
            <person name="Donzelli B.G."/>
            <person name="Gibson D.M."/>
            <person name="Nelson D.R."/>
            <person name="Luo J.G."/>
            <person name="Rep M."/>
            <person name="Liu H."/>
            <person name="Yang S."/>
            <person name="Wang J."/>
            <person name="Krasnoff S.B."/>
            <person name="Xu Y."/>
            <person name="Molnar I."/>
            <person name="Lin M."/>
        </authorList>
    </citation>
    <scope>NUCLEOTIDE SEQUENCE [LARGE SCALE GENOMIC DNA]</scope>
    <source>
        <strain evidence="8 9">ARSEF 6962</strain>
    </source>
</reference>
<dbReference type="GO" id="GO:0007094">
    <property type="term" value="P:mitotic spindle assembly checkpoint signaling"/>
    <property type="evidence" value="ECO:0007669"/>
    <property type="project" value="InterPro"/>
</dbReference>
<feature type="region of interest" description="Disordered" evidence="5">
    <location>
        <begin position="579"/>
        <end position="617"/>
    </location>
</feature>
<keyword evidence="3" id="KW-0995">Kinetochore</keyword>
<dbReference type="InParanoid" id="A0A151GBS1"/>
<dbReference type="CDD" id="cd13981">
    <property type="entry name" value="STKc_Bub1_BubR1"/>
    <property type="match status" value="1"/>
</dbReference>
<dbReference type="GO" id="GO:0004672">
    <property type="term" value="F:protein kinase activity"/>
    <property type="evidence" value="ECO:0007669"/>
    <property type="project" value="InterPro"/>
</dbReference>
<evidence type="ECO:0000256" key="2">
    <source>
        <dbReference type="ARBA" id="ARBA00022454"/>
    </source>
</evidence>
<organism evidence="8 9">
    <name type="scientific">Drechmeria coniospora</name>
    <name type="common">Nematophagous fungus</name>
    <name type="synonym">Meria coniospora</name>
    <dbReference type="NCBI Taxonomy" id="98403"/>
    <lineage>
        <taxon>Eukaryota</taxon>
        <taxon>Fungi</taxon>
        <taxon>Dikarya</taxon>
        <taxon>Ascomycota</taxon>
        <taxon>Pezizomycotina</taxon>
        <taxon>Sordariomycetes</taxon>
        <taxon>Hypocreomycetidae</taxon>
        <taxon>Hypocreales</taxon>
        <taxon>Ophiocordycipitaceae</taxon>
        <taxon>Drechmeria</taxon>
    </lineage>
</organism>
<accession>A0A151GBS1</accession>
<sequence length="1135" mass="127669">MTNSEDLIDFSFIEGHKENIQSLRGGRSAKKLAEIYSPCTHNKLSTPTPSVTRNVNDCIRAEYEAELNALSESDDPLEVFDRYVRWTLDAYPSTQATPQSQLHTLLERATKTFITSTQYKNDPRYLKLWIYYIQFFSDTPRETFLFLSRHGIGDGLALFYEEYAAWLEGAGRWSQAEEVYKLGIERDAQPVQRLLRKFGEFENRLANQPEATTEPASPALPLIRPALATKMDPFNVTSRSENPQGQRQLSVSKPAKPKLEVFSDADVKPPVLSSRSDGSKGWDSIGSLADRKKENSMQPTRWAGESLKTAGKKTLGPKMTVFRDLTGKKECIFVSLASIYPTPEEPGTELSFEEVIAKHRGWLENTWDTDMNLVQGQDGHLHGIRRSGHSDTNTLDINQRMCFRDENGATMEPQGKLRAEKKNRLMEFNETQIIKANLDSPSGPKLRRRDMSEPTMTLHTRAATSDIYDIFNAPIKTDTPEDESADDNDYDTDGDYTTEVESTGTPQHVDASEHSDYNPEGASEWSDFPPRSHIPDVGTGKNAADQEAREAQTSGPDETEIIEPVEQSDHFAEYSSPLQAETDAETLTPRARTTFVPVPPEDYDPPTRPFRDPVETANNRLPFMTPITERTECSLDMSSEYHRHLKTPCKVDAGSPAMSETLDLGPLFSTLREIADEETPVSNRPVSLNAGNVAATSSTKSKALFPKQPIIKDRLCNPVDETVRKDILEKMQPSLASYPGFYDHGEGRFDRGHEIRRFAKAVSKANNKGAVDRAPLPPASISICFPETGSEYHVKRELGAGAFAPVYLVEKSPSVSGDGLQDDVLPLGKGSTTIHHNELRALKMESPPTAWEFHIMRTAHARLGPQHRASDSLSYAFEMHLYRDEAFLFLPYHPHGTLLDIVNYFRSEPSGVMDEQLAMFFAIELIRTVESLHSNGIMHGDLKADNCLLRLDSMAAGQPLATHWKADGSGGWSSRGLTLIDFGRSIDMEAFLPEVEFIADWKTSAQDCAEMREGRPWTWQIDYHGLAGIVHCLLFGKYIETTRCDQLGLVKSERRYKIREGLKRYWQTDLWADCFDVLLNPASFVEAEENTKMPVQTSMKRIRERMESWLETNSERGTGLRSLMGKLEAYAKSRK</sequence>
<keyword evidence="9" id="KW-1185">Reference proteome</keyword>
<dbReference type="PROSITE" id="PS50011">
    <property type="entry name" value="PROTEIN_KINASE_DOM"/>
    <property type="match status" value="1"/>
</dbReference>
<dbReference type="InterPro" id="IPR011009">
    <property type="entry name" value="Kinase-like_dom_sf"/>
</dbReference>
<evidence type="ECO:0000313" key="9">
    <source>
        <dbReference type="Proteomes" id="UP000076580"/>
    </source>
</evidence>
<dbReference type="EMBL" id="LAYC01000003">
    <property type="protein sequence ID" value="KYK54503.1"/>
    <property type="molecule type" value="Genomic_DNA"/>
</dbReference>
<feature type="compositionally biased region" description="Acidic residues" evidence="5">
    <location>
        <begin position="480"/>
        <end position="498"/>
    </location>
</feature>
<dbReference type="Gene3D" id="1.25.40.430">
    <property type="match status" value="1"/>
</dbReference>
<keyword evidence="2" id="KW-0158">Chromosome</keyword>
<dbReference type="InterPro" id="IPR013212">
    <property type="entry name" value="Mad3/Bub1_I"/>
</dbReference>
<dbReference type="Pfam" id="PF00069">
    <property type="entry name" value="Pkinase"/>
    <property type="match status" value="1"/>
</dbReference>
<evidence type="ECO:0000256" key="4">
    <source>
        <dbReference type="ARBA" id="ARBA00023328"/>
    </source>
</evidence>
<dbReference type="GO" id="GO:0051754">
    <property type="term" value="P:meiotic sister chromatid cohesion, centromeric"/>
    <property type="evidence" value="ECO:0007669"/>
    <property type="project" value="TreeGrafter"/>
</dbReference>
<evidence type="ECO:0000256" key="3">
    <source>
        <dbReference type="ARBA" id="ARBA00022838"/>
    </source>
</evidence>
<feature type="domain" description="Protein kinase" evidence="6">
    <location>
        <begin position="792"/>
        <end position="1135"/>
    </location>
</feature>
<feature type="compositionally biased region" description="Polar residues" evidence="5">
    <location>
        <begin position="235"/>
        <end position="251"/>
    </location>
</feature>
<feature type="region of interest" description="Disordered" evidence="5">
    <location>
        <begin position="234"/>
        <end position="255"/>
    </location>
</feature>
<name>A0A151GBS1_DRECN</name>
<evidence type="ECO:0000256" key="5">
    <source>
        <dbReference type="SAM" id="MobiDB-lite"/>
    </source>
</evidence>
<dbReference type="PROSITE" id="PS00108">
    <property type="entry name" value="PROTEIN_KINASE_ST"/>
    <property type="match status" value="1"/>
</dbReference>
<keyword evidence="4" id="KW-0137">Centromere</keyword>
<dbReference type="GO" id="GO:0000776">
    <property type="term" value="C:kinetochore"/>
    <property type="evidence" value="ECO:0007669"/>
    <property type="project" value="UniProtKB-KW"/>
</dbReference>
<dbReference type="SUPFAM" id="SSF56112">
    <property type="entry name" value="Protein kinase-like (PK-like)"/>
    <property type="match status" value="1"/>
</dbReference>
<feature type="region of interest" description="Disordered" evidence="5">
    <location>
        <begin position="474"/>
        <end position="561"/>
    </location>
</feature>
<comment type="subcellular location">
    <subcellularLocation>
        <location evidence="1">Chromosome</location>
        <location evidence="1">Centromere</location>
        <location evidence="1">Kinetochore</location>
    </subcellularLocation>
</comment>
<dbReference type="FunFam" id="1.25.40.430:FF:000003">
    <property type="entry name" value="Checkpoint serine/threonine-protein kinase BUB1"/>
    <property type="match status" value="1"/>
</dbReference>
<evidence type="ECO:0000259" key="6">
    <source>
        <dbReference type="PROSITE" id="PS50011"/>
    </source>
</evidence>
<proteinExistence type="predicted"/>
<dbReference type="GO" id="GO:0032991">
    <property type="term" value="C:protein-containing complex"/>
    <property type="evidence" value="ECO:0007669"/>
    <property type="project" value="UniProtKB-ARBA"/>
</dbReference>
<dbReference type="GO" id="GO:0005524">
    <property type="term" value="F:ATP binding"/>
    <property type="evidence" value="ECO:0007669"/>
    <property type="project" value="InterPro"/>
</dbReference>
<gene>
    <name evidence="8" type="ORF">DCS_06461</name>
</gene>
<dbReference type="InterPro" id="IPR008271">
    <property type="entry name" value="Ser/Thr_kinase_AS"/>
</dbReference>
<dbReference type="GeneID" id="63719104"/>
<dbReference type="PROSITE" id="PS51489">
    <property type="entry name" value="BUB1_N"/>
    <property type="match status" value="1"/>
</dbReference>
<dbReference type="Proteomes" id="UP000076580">
    <property type="component" value="Chromosome 03"/>
</dbReference>